<feature type="non-terminal residue" evidence="1">
    <location>
        <position position="1"/>
    </location>
</feature>
<comment type="caution">
    <text evidence="1">The sequence shown here is derived from an EMBL/GenBank/DDBJ whole genome shotgun (WGS) entry which is preliminary data.</text>
</comment>
<evidence type="ECO:0000313" key="1">
    <source>
        <dbReference type="EMBL" id="GAG24608.1"/>
    </source>
</evidence>
<accession>X0WJD3</accession>
<sequence>FDLEFQDDGGVLITGRGVITVDEANETSAKMNALECERHVPYELCDYSNVEKFDFLTEDVERCARIDTAVDRICPDTAVALVAPSDVAFGMARAWQILVELYEDSGITCAVFRTRAEAEEWIHLKMAQRS</sequence>
<name>X0WJD3_9ZZZZ</name>
<proteinExistence type="predicted"/>
<protein>
    <recommendedName>
        <fullName evidence="2">STAS/SEC14 domain-containing protein</fullName>
    </recommendedName>
</protein>
<reference evidence="1" key="1">
    <citation type="journal article" date="2014" name="Front. Microbiol.">
        <title>High frequency of phylogenetically diverse reductive dehalogenase-homologous genes in deep subseafloor sedimentary metagenomes.</title>
        <authorList>
            <person name="Kawai M."/>
            <person name="Futagami T."/>
            <person name="Toyoda A."/>
            <person name="Takaki Y."/>
            <person name="Nishi S."/>
            <person name="Hori S."/>
            <person name="Arai W."/>
            <person name="Tsubouchi T."/>
            <person name="Morono Y."/>
            <person name="Uchiyama I."/>
            <person name="Ito T."/>
            <person name="Fujiyama A."/>
            <person name="Inagaki F."/>
            <person name="Takami H."/>
        </authorList>
    </citation>
    <scope>NUCLEOTIDE SEQUENCE</scope>
    <source>
        <strain evidence="1">Expedition CK06-06</strain>
    </source>
</reference>
<organism evidence="1">
    <name type="scientific">marine sediment metagenome</name>
    <dbReference type="NCBI Taxonomy" id="412755"/>
    <lineage>
        <taxon>unclassified sequences</taxon>
        <taxon>metagenomes</taxon>
        <taxon>ecological metagenomes</taxon>
    </lineage>
</organism>
<dbReference type="AlphaFoldDB" id="X0WJD3"/>
<dbReference type="EMBL" id="BARS01037288">
    <property type="protein sequence ID" value="GAG24608.1"/>
    <property type="molecule type" value="Genomic_DNA"/>
</dbReference>
<gene>
    <name evidence="1" type="ORF">S01H1_57189</name>
</gene>
<evidence type="ECO:0008006" key="2">
    <source>
        <dbReference type="Google" id="ProtNLM"/>
    </source>
</evidence>